<reference evidence="2 3" key="1">
    <citation type="submission" date="2019-09" db="EMBL/GenBank/DDBJ databases">
        <title>Salinarimonas rosea gen. nov., sp. nov., a new member of the a-2 subgroup of the Proteobacteria.</title>
        <authorList>
            <person name="Liu J."/>
        </authorList>
    </citation>
    <scope>NUCLEOTIDE SEQUENCE [LARGE SCALE GENOMIC DNA]</scope>
    <source>
        <strain evidence="2 3">BN140002</strain>
    </source>
</reference>
<proteinExistence type="predicted"/>
<dbReference type="AlphaFoldDB" id="A0A5B2V499"/>
<reference evidence="2 3" key="2">
    <citation type="submission" date="2019-09" db="EMBL/GenBank/DDBJ databases">
        <authorList>
            <person name="Jin C."/>
        </authorList>
    </citation>
    <scope>NUCLEOTIDE SEQUENCE [LARGE SCALE GENOMIC DNA]</scope>
    <source>
        <strain evidence="2 3">BN140002</strain>
    </source>
</reference>
<evidence type="ECO:0000256" key="1">
    <source>
        <dbReference type="SAM" id="SignalP"/>
    </source>
</evidence>
<accession>A0A5B2V499</accession>
<keyword evidence="3" id="KW-1185">Reference proteome</keyword>
<sequence length="98" mass="9682">MALIAAILLVPAPALAFDGLAFAFALAGAALPGLAPDAQPASPPAANAVTQPVPTVARARTPARFASTGSRRGTGARKIMAKAKPRAKAAADVADLRG</sequence>
<dbReference type="Proteomes" id="UP000323142">
    <property type="component" value="Unassembled WGS sequence"/>
</dbReference>
<comment type="caution">
    <text evidence="2">The sequence shown here is derived from an EMBL/GenBank/DDBJ whole genome shotgun (WGS) entry which is preliminary data.</text>
</comment>
<evidence type="ECO:0000313" key="3">
    <source>
        <dbReference type="Proteomes" id="UP000323142"/>
    </source>
</evidence>
<dbReference type="RefSeq" id="WP_188312135.1">
    <property type="nucleotide sequence ID" value="NZ_VUOA01000054.1"/>
</dbReference>
<organism evidence="2 3">
    <name type="scientific">Salinarimonas soli</name>
    <dbReference type="NCBI Taxonomy" id="1638099"/>
    <lineage>
        <taxon>Bacteria</taxon>
        <taxon>Pseudomonadati</taxon>
        <taxon>Pseudomonadota</taxon>
        <taxon>Alphaproteobacteria</taxon>
        <taxon>Hyphomicrobiales</taxon>
        <taxon>Salinarimonadaceae</taxon>
        <taxon>Salinarimonas</taxon>
    </lineage>
</organism>
<evidence type="ECO:0000313" key="2">
    <source>
        <dbReference type="EMBL" id="KAA2233420.1"/>
    </source>
</evidence>
<name>A0A5B2V499_9HYPH</name>
<protein>
    <submittedName>
        <fullName evidence="2">Uncharacterized protein</fullName>
    </submittedName>
</protein>
<dbReference type="EMBL" id="VUOA01000054">
    <property type="protein sequence ID" value="KAA2233420.1"/>
    <property type="molecule type" value="Genomic_DNA"/>
</dbReference>
<gene>
    <name evidence="2" type="ORF">F0L46_24550</name>
</gene>
<keyword evidence="1" id="KW-0732">Signal</keyword>
<feature type="signal peptide" evidence="1">
    <location>
        <begin position="1"/>
        <end position="16"/>
    </location>
</feature>
<feature type="chain" id="PRO_5022665730" evidence="1">
    <location>
        <begin position="17"/>
        <end position="98"/>
    </location>
</feature>